<dbReference type="InterPro" id="IPR001173">
    <property type="entry name" value="Glyco_trans_2-like"/>
</dbReference>
<dbReference type="Gene3D" id="3.90.550.10">
    <property type="entry name" value="Spore Coat Polysaccharide Biosynthesis Protein SpsA, Chain A"/>
    <property type="match status" value="1"/>
</dbReference>
<dbReference type="RefSeq" id="WP_110999850.1">
    <property type="nucleotide sequence ID" value="NZ_QKTW01000020.1"/>
</dbReference>
<dbReference type="Proteomes" id="UP000248745">
    <property type="component" value="Unassembled WGS sequence"/>
</dbReference>
<feature type="domain" description="Glycosyltransferase 2-like" evidence="1">
    <location>
        <begin position="8"/>
        <end position="166"/>
    </location>
</feature>
<evidence type="ECO:0000259" key="1">
    <source>
        <dbReference type="Pfam" id="PF00535"/>
    </source>
</evidence>
<dbReference type="PANTHER" id="PTHR43179">
    <property type="entry name" value="RHAMNOSYLTRANSFERASE WBBL"/>
    <property type="match status" value="1"/>
</dbReference>
<dbReference type="AlphaFoldDB" id="A0A2W2B7U8"/>
<reference evidence="2 3" key="1">
    <citation type="submission" date="2018-06" db="EMBL/GenBank/DDBJ databases">
        <title>Mucibacter soli gen. nov., sp. nov., a new member of the family Chitinophagaceae producing mucin.</title>
        <authorList>
            <person name="Kim M.-K."/>
            <person name="Park S."/>
            <person name="Kim T.-S."/>
            <person name="Joung Y."/>
            <person name="Han J.-H."/>
            <person name="Kim S.B."/>
        </authorList>
    </citation>
    <scope>NUCLEOTIDE SEQUENCE [LARGE SCALE GENOMIC DNA]</scope>
    <source>
        <strain evidence="2 3">R1-15</strain>
    </source>
</reference>
<dbReference type="SUPFAM" id="SSF53448">
    <property type="entry name" value="Nucleotide-diphospho-sugar transferases"/>
    <property type="match status" value="1"/>
</dbReference>
<proteinExistence type="predicted"/>
<dbReference type="PANTHER" id="PTHR43179:SF7">
    <property type="entry name" value="RHAMNOSYLTRANSFERASE WBBL"/>
    <property type="match status" value="1"/>
</dbReference>
<sequence>MNNKPDVSLVIINYNKPEYTKSCIHSIIKHTALVSYEIIVVDNASTQGDISDIESIDSRIKLVRSSENLGFAKGNNLGIEHTSGEVVLLLNNDTLLLNDAVGLAYRFLTSKSNAGVVSARLQYPDGNIQHCAQPLPEIKYLLIQLFRLQKLMPKARREEILLSTFFDHNRDVKAGWVWGTFFMFKKSMLPFLPAGKLADDFFMYNEDLQWGIETARAGYETWFCAEAKVVHFEGQNTFKNEMASQNFEILMNRYYGSLYYRVYKAIEKLAHSLS</sequence>
<dbReference type="EMBL" id="QKTW01000020">
    <property type="protein sequence ID" value="PZF72037.1"/>
    <property type="molecule type" value="Genomic_DNA"/>
</dbReference>
<keyword evidence="3" id="KW-1185">Reference proteome</keyword>
<accession>A0A2W2B7U8</accession>
<dbReference type="InterPro" id="IPR029044">
    <property type="entry name" value="Nucleotide-diphossugar_trans"/>
</dbReference>
<comment type="caution">
    <text evidence="2">The sequence shown here is derived from an EMBL/GenBank/DDBJ whole genome shotgun (WGS) entry which is preliminary data.</text>
</comment>
<protein>
    <recommendedName>
        <fullName evidence="1">Glycosyltransferase 2-like domain-containing protein</fullName>
    </recommendedName>
</protein>
<dbReference type="OrthoDB" id="9771846at2"/>
<gene>
    <name evidence="2" type="ORF">DN068_15490</name>
</gene>
<organism evidence="2 3">
    <name type="scientific">Taibaiella soli</name>
    <dbReference type="NCBI Taxonomy" id="1649169"/>
    <lineage>
        <taxon>Bacteria</taxon>
        <taxon>Pseudomonadati</taxon>
        <taxon>Bacteroidota</taxon>
        <taxon>Chitinophagia</taxon>
        <taxon>Chitinophagales</taxon>
        <taxon>Chitinophagaceae</taxon>
        <taxon>Taibaiella</taxon>
    </lineage>
</organism>
<dbReference type="Pfam" id="PF00535">
    <property type="entry name" value="Glycos_transf_2"/>
    <property type="match status" value="1"/>
</dbReference>
<name>A0A2W2B7U8_9BACT</name>
<evidence type="ECO:0000313" key="2">
    <source>
        <dbReference type="EMBL" id="PZF72037.1"/>
    </source>
</evidence>
<evidence type="ECO:0000313" key="3">
    <source>
        <dbReference type="Proteomes" id="UP000248745"/>
    </source>
</evidence>